<evidence type="ECO:0000313" key="3">
    <source>
        <dbReference type="EMBL" id="PPU97994.1"/>
    </source>
</evidence>
<evidence type="ECO:0000256" key="1">
    <source>
        <dbReference type="ARBA" id="ARBA00022801"/>
    </source>
</evidence>
<dbReference type="PRINTS" id="PR00111">
    <property type="entry name" value="ABHYDROLASE"/>
</dbReference>
<comment type="caution">
    <text evidence="3">The sequence shown here is derived from an EMBL/GenBank/DDBJ whole genome shotgun (WGS) entry which is preliminary data.</text>
</comment>
<accession>A0A2S7EXW3</accession>
<dbReference type="RefSeq" id="WP_046980727.1">
    <property type="nucleotide sequence ID" value="NZ_CP043476.1"/>
</dbReference>
<dbReference type="OrthoDB" id="2086224at2"/>
<keyword evidence="4" id="KW-1185">Reference proteome</keyword>
<dbReference type="Proteomes" id="UP000238261">
    <property type="component" value="Unassembled WGS sequence"/>
</dbReference>
<organism evidence="3 4">
    <name type="scientific">Xanthomonas hyacinthi</name>
    <dbReference type="NCBI Taxonomy" id="56455"/>
    <lineage>
        <taxon>Bacteria</taxon>
        <taxon>Pseudomonadati</taxon>
        <taxon>Pseudomonadota</taxon>
        <taxon>Gammaproteobacteria</taxon>
        <taxon>Lysobacterales</taxon>
        <taxon>Lysobacteraceae</taxon>
        <taxon>Xanthomonas</taxon>
    </lineage>
</organism>
<dbReference type="InterPro" id="IPR000073">
    <property type="entry name" value="AB_hydrolase_1"/>
</dbReference>
<dbReference type="SUPFAM" id="SSF53474">
    <property type="entry name" value="alpha/beta-Hydrolases"/>
    <property type="match status" value="1"/>
</dbReference>
<feature type="domain" description="AB hydrolase-1" evidence="2">
    <location>
        <begin position="22"/>
        <end position="254"/>
    </location>
</feature>
<dbReference type="Pfam" id="PF12697">
    <property type="entry name" value="Abhydrolase_6"/>
    <property type="match status" value="1"/>
</dbReference>
<dbReference type="Gene3D" id="3.40.50.1820">
    <property type="entry name" value="alpha/beta hydrolase"/>
    <property type="match status" value="1"/>
</dbReference>
<name>A0A2S7EXW3_9XANT</name>
<dbReference type="EMBL" id="MDEG01000006">
    <property type="protein sequence ID" value="PPU97994.1"/>
    <property type="molecule type" value="Genomic_DNA"/>
</dbReference>
<dbReference type="InterPro" id="IPR029058">
    <property type="entry name" value="AB_hydrolase_fold"/>
</dbReference>
<protein>
    <submittedName>
        <fullName evidence="3">Alpha/beta hydrolase</fullName>
    </submittedName>
</protein>
<reference evidence="4" key="1">
    <citation type="submission" date="2016-08" db="EMBL/GenBank/DDBJ databases">
        <authorList>
            <person name="Merda D."/>
            <person name="Briand M."/>
            <person name="Taghouti G."/>
            <person name="Carrere S."/>
            <person name="Gouzy J."/>
            <person name="Portier P."/>
            <person name="Jacques M.-A."/>
            <person name="Fischer-Le Saux M."/>
        </authorList>
    </citation>
    <scope>NUCLEOTIDE SEQUENCE [LARGE SCALE GENOMIC DNA]</scope>
    <source>
        <strain evidence="4">CFBP1156</strain>
    </source>
</reference>
<evidence type="ECO:0000259" key="2">
    <source>
        <dbReference type="Pfam" id="PF12697"/>
    </source>
</evidence>
<proteinExistence type="predicted"/>
<sequence>MAVVEIDRAKVSYQVDGHGPGLVLVHGTGGNGESNWGHLVGRFATNWTVVRPDYAGSGTTVDDGQSLSVPVLAAQVVGAARAAGAVPFDLVGFSLGASVATYIAAEYQDDVRAVVLLAGFASGADSRMQLEFGLWRDLIHTDRRAMARLLLLTGFSPAFLQRLSAQQMEENIDAIVSGNQWEGMARQVALDLSLDVSEQVERINKPTLVIGCTQDQMVPTAHARALAATIPGARYAELESGHLAALEQPDEFVQLVADFLRAGKQ</sequence>
<dbReference type="GO" id="GO:0016020">
    <property type="term" value="C:membrane"/>
    <property type="evidence" value="ECO:0007669"/>
    <property type="project" value="TreeGrafter"/>
</dbReference>
<dbReference type="InterPro" id="IPR050266">
    <property type="entry name" value="AB_hydrolase_sf"/>
</dbReference>
<dbReference type="AlphaFoldDB" id="A0A2S7EXW3"/>
<evidence type="ECO:0000313" key="4">
    <source>
        <dbReference type="Proteomes" id="UP000238261"/>
    </source>
</evidence>
<dbReference type="PANTHER" id="PTHR43798">
    <property type="entry name" value="MONOACYLGLYCEROL LIPASE"/>
    <property type="match status" value="1"/>
</dbReference>
<dbReference type="GO" id="GO:0016787">
    <property type="term" value="F:hydrolase activity"/>
    <property type="evidence" value="ECO:0007669"/>
    <property type="project" value="UniProtKB-KW"/>
</dbReference>
<dbReference type="PANTHER" id="PTHR43798:SF31">
    <property type="entry name" value="AB HYDROLASE SUPERFAMILY PROTEIN YCLE"/>
    <property type="match status" value="1"/>
</dbReference>
<keyword evidence="1 3" id="KW-0378">Hydrolase</keyword>
<gene>
    <name evidence="3" type="ORF">XhyaCFBP1156_08630</name>
</gene>